<gene>
    <name evidence="8" type="ORF">DEACI_2803</name>
    <name evidence="7" type="ORF">DEACI_3112</name>
</gene>
<keyword evidence="1" id="KW-0001">2Fe-2S</keyword>
<feature type="domain" description="Rieske" evidence="6">
    <location>
        <begin position="425"/>
        <end position="506"/>
    </location>
</feature>
<dbReference type="InterPro" id="IPR036188">
    <property type="entry name" value="FAD/NAD-bd_sf"/>
</dbReference>
<dbReference type="InterPro" id="IPR005805">
    <property type="entry name" value="Rieske_Fe-S_prot_C"/>
</dbReference>
<dbReference type="Pfam" id="PF01266">
    <property type="entry name" value="DAO"/>
    <property type="match status" value="1"/>
</dbReference>
<evidence type="ECO:0000256" key="3">
    <source>
        <dbReference type="ARBA" id="ARBA00023004"/>
    </source>
</evidence>
<dbReference type="KEGG" id="aacx:DEACI_3112"/>
<proteinExistence type="predicted"/>
<evidence type="ECO:0000313" key="9">
    <source>
        <dbReference type="Proteomes" id="UP001071230"/>
    </source>
</evidence>
<dbReference type="PANTHER" id="PTHR13847">
    <property type="entry name" value="SARCOSINE DEHYDROGENASE-RELATED"/>
    <property type="match status" value="1"/>
</dbReference>
<keyword evidence="9" id="KW-1185">Reference proteome</keyword>
<evidence type="ECO:0000256" key="1">
    <source>
        <dbReference type="ARBA" id="ARBA00022714"/>
    </source>
</evidence>
<evidence type="ECO:0000256" key="2">
    <source>
        <dbReference type="ARBA" id="ARBA00022723"/>
    </source>
</evidence>
<dbReference type="Gene3D" id="3.50.50.60">
    <property type="entry name" value="FAD/NAD(P)-binding domain"/>
    <property type="match status" value="1"/>
</dbReference>
<dbReference type="GO" id="GO:0005737">
    <property type="term" value="C:cytoplasm"/>
    <property type="evidence" value="ECO:0007669"/>
    <property type="project" value="TreeGrafter"/>
</dbReference>
<dbReference type="PANTHER" id="PTHR13847:SF274">
    <property type="entry name" value="RIESKE 2FE-2S IRON-SULFUR PROTEIN YHFW-RELATED"/>
    <property type="match status" value="1"/>
</dbReference>
<organism evidence="7">
    <name type="scientific">Acididesulfobacillus acetoxydans</name>
    <dbReference type="NCBI Taxonomy" id="1561005"/>
    <lineage>
        <taxon>Bacteria</taxon>
        <taxon>Bacillati</taxon>
        <taxon>Bacillota</taxon>
        <taxon>Clostridia</taxon>
        <taxon>Eubacteriales</taxon>
        <taxon>Peptococcaceae</taxon>
        <taxon>Acididesulfobacillus</taxon>
    </lineage>
</organism>
<dbReference type="Proteomes" id="UP000836597">
    <property type="component" value="Chromosome"/>
</dbReference>
<dbReference type="InterPro" id="IPR036922">
    <property type="entry name" value="Rieske_2Fe-2S_sf"/>
</dbReference>
<dbReference type="EC" id="1.-.-.-" evidence="7"/>
<sequence length="520" mass="57526">MEKRGLADEFMAKRPESFWLISTPSTDYPSLDEDRKADVAVVGGGIAGITAAYLLVNEGLNVVVLDADRIVRGTTAHTTAKLTSQHGLIYAQIRNQMGEEKARQYAEANEEAIRFVTQLIEENKIECDFSRQAAYIYTLEETLIPKIEQEQEVAAALGIKAFYQTEIPLPLPVKAALRFDAQAQFHPRKYLLALAAIIREKGGFLFENSKVVDIQGDGPYTLLTVNQKKVTAPMVILATHYPCHNFPGLYFTRLYTERAYAVAAKIAVPFPGGMYINAEQPARSLRALPTADGERVLVVGEKHKTGHGQDLAEHYYNLMTFAQELFPVEEFSWRWSTQDVSTLDDVPYIGRMTAGHPDIYLATGFRKWGMTGGTVAGLLLRDLIVKGESPWEDVYRPPRFTAPAAMQFVAQNADVAFNLIAGKLLPGQGAIHLQPGEAVLANVDGEKTGVYIDAQRQVHAVDTTCTHLGCELRWNNAESSWDCPCHGSRFGLDGEVLEGPAMQALEKRDLVLPEQPGRSD</sequence>
<protein>
    <submittedName>
        <fullName evidence="8">FAD dependent oxidoreductase</fullName>
    </submittedName>
    <submittedName>
        <fullName evidence="7">Rieske 2Fe-2S subunit signature</fullName>
        <ecNumber evidence="7">1.-.-.-</ecNumber>
    </submittedName>
</protein>
<dbReference type="GO" id="GO:0051537">
    <property type="term" value="F:2 iron, 2 sulfur cluster binding"/>
    <property type="evidence" value="ECO:0007669"/>
    <property type="project" value="UniProtKB-KW"/>
</dbReference>
<reference evidence="7" key="2">
    <citation type="submission" date="2020-01" db="EMBL/GenBank/DDBJ databases">
        <authorList>
            <person name="Hornung B."/>
        </authorList>
    </citation>
    <scope>NUCLEOTIDE SEQUENCE</scope>
    <source>
        <strain evidence="7">PacBioINE</strain>
    </source>
</reference>
<evidence type="ECO:0000313" key="7">
    <source>
        <dbReference type="EMBL" id="CAA7602438.1"/>
    </source>
</evidence>
<keyword evidence="3" id="KW-0408">Iron</keyword>
<dbReference type="PRINTS" id="PR00162">
    <property type="entry name" value="RIESKE"/>
</dbReference>
<dbReference type="Proteomes" id="UP001071230">
    <property type="component" value="Unassembled WGS sequence"/>
</dbReference>
<dbReference type="SUPFAM" id="SSF51971">
    <property type="entry name" value="Nucleotide-binding domain"/>
    <property type="match status" value="1"/>
</dbReference>
<dbReference type="AlphaFoldDB" id="A0A8S0W4I1"/>
<evidence type="ECO:0000256" key="5">
    <source>
        <dbReference type="ARBA" id="ARBA00023157"/>
    </source>
</evidence>
<keyword evidence="4" id="KW-0411">Iron-sulfur</keyword>
<keyword evidence="5" id="KW-1015">Disulfide bond</keyword>
<keyword evidence="2" id="KW-0479">Metal-binding</keyword>
<dbReference type="Gene3D" id="2.102.10.10">
    <property type="entry name" value="Rieske [2Fe-2S] iron-sulphur domain"/>
    <property type="match status" value="1"/>
</dbReference>
<dbReference type="InterPro" id="IPR017941">
    <property type="entry name" value="Rieske_2Fe-2S"/>
</dbReference>
<dbReference type="Pfam" id="PF00355">
    <property type="entry name" value="Rieske"/>
    <property type="match status" value="1"/>
</dbReference>
<keyword evidence="7" id="KW-0560">Oxidoreductase</keyword>
<dbReference type="GO" id="GO:0004497">
    <property type="term" value="F:monooxygenase activity"/>
    <property type="evidence" value="ECO:0007669"/>
    <property type="project" value="UniProtKB-ARBA"/>
</dbReference>
<dbReference type="EMBL" id="CDGJ01000081">
    <property type="protein sequence ID" value="CEJ08327.1"/>
    <property type="molecule type" value="Genomic_DNA"/>
</dbReference>
<evidence type="ECO:0000256" key="4">
    <source>
        <dbReference type="ARBA" id="ARBA00023014"/>
    </source>
</evidence>
<dbReference type="EMBL" id="LR746496">
    <property type="protein sequence ID" value="CAA7602438.1"/>
    <property type="molecule type" value="Genomic_DNA"/>
</dbReference>
<dbReference type="Gene3D" id="3.30.9.10">
    <property type="entry name" value="D-Amino Acid Oxidase, subunit A, domain 2"/>
    <property type="match status" value="1"/>
</dbReference>
<dbReference type="PROSITE" id="PS51296">
    <property type="entry name" value="RIESKE"/>
    <property type="match status" value="1"/>
</dbReference>
<dbReference type="GO" id="GO:0046872">
    <property type="term" value="F:metal ion binding"/>
    <property type="evidence" value="ECO:0007669"/>
    <property type="project" value="UniProtKB-KW"/>
</dbReference>
<dbReference type="RefSeq" id="WP_261487306.1">
    <property type="nucleotide sequence ID" value="NZ_CDGJ01000081.1"/>
</dbReference>
<evidence type="ECO:0000259" key="6">
    <source>
        <dbReference type="PROSITE" id="PS51296"/>
    </source>
</evidence>
<dbReference type="SUPFAM" id="SSF50022">
    <property type="entry name" value="ISP domain"/>
    <property type="match status" value="1"/>
</dbReference>
<evidence type="ECO:0000313" key="8">
    <source>
        <dbReference type="EMBL" id="CEJ08327.1"/>
    </source>
</evidence>
<accession>A0A8S0W4I1</accession>
<name>A0A8S0W4I1_9FIRM</name>
<dbReference type="GO" id="GO:0016020">
    <property type="term" value="C:membrane"/>
    <property type="evidence" value="ECO:0007669"/>
    <property type="project" value="InterPro"/>
</dbReference>
<dbReference type="InterPro" id="IPR006076">
    <property type="entry name" value="FAD-dep_OxRdtase"/>
</dbReference>
<reference evidence="8" key="1">
    <citation type="submission" date="2014-11" db="EMBL/GenBank/DDBJ databases">
        <authorList>
            <person name="Hornung B.V."/>
        </authorList>
    </citation>
    <scope>NUCLEOTIDE SEQUENCE</scope>
    <source>
        <strain evidence="8">INE</strain>
    </source>
</reference>
<dbReference type="GO" id="GO:0016705">
    <property type="term" value="F:oxidoreductase activity, acting on paired donors, with incorporation or reduction of molecular oxygen"/>
    <property type="evidence" value="ECO:0007669"/>
    <property type="project" value="UniProtKB-ARBA"/>
</dbReference>